<dbReference type="InterPro" id="IPR036388">
    <property type="entry name" value="WH-like_DNA-bd_sf"/>
</dbReference>
<sequence length="101" mass="11382">MTKTNYTNAGQQRLLAVVRVLAGNEFDGLSLTSIAKSLNEKAPVIKRDLENLKTAGMGEQDERTGHWRLGPKFIQIAIAHFDHVNRTESRMAELKNRYSRG</sequence>
<dbReference type="SUPFAM" id="SSF46785">
    <property type="entry name" value="Winged helix' DNA-binding domain"/>
    <property type="match status" value="1"/>
</dbReference>
<keyword evidence="2" id="KW-1185">Reference proteome</keyword>
<name>A0ABR6XJK6_9BURK</name>
<gene>
    <name evidence="1" type="ORF">H8K26_16670</name>
</gene>
<reference evidence="1 2" key="1">
    <citation type="submission" date="2020-08" db="EMBL/GenBank/DDBJ databases">
        <title>Novel species isolated from subtropical streams in China.</title>
        <authorList>
            <person name="Lu H."/>
        </authorList>
    </citation>
    <scope>NUCLEOTIDE SEQUENCE [LARGE SCALE GENOMIC DNA]</scope>
    <source>
        <strain evidence="1 2">CCTCC AB 2015119</strain>
    </source>
</reference>
<accession>A0ABR6XJK6</accession>
<dbReference type="RefSeq" id="WP_190481032.1">
    <property type="nucleotide sequence ID" value="NZ_JACOFT010000007.1"/>
</dbReference>
<comment type="caution">
    <text evidence="1">The sequence shown here is derived from an EMBL/GenBank/DDBJ whole genome shotgun (WGS) entry which is preliminary data.</text>
</comment>
<organism evidence="1 2">
    <name type="scientific">Undibacterium aquatile</name>
    <dbReference type="NCBI Taxonomy" id="1537398"/>
    <lineage>
        <taxon>Bacteria</taxon>
        <taxon>Pseudomonadati</taxon>
        <taxon>Pseudomonadota</taxon>
        <taxon>Betaproteobacteria</taxon>
        <taxon>Burkholderiales</taxon>
        <taxon>Oxalobacteraceae</taxon>
        <taxon>Undibacterium</taxon>
    </lineage>
</organism>
<proteinExistence type="predicted"/>
<dbReference type="Gene3D" id="1.10.10.10">
    <property type="entry name" value="Winged helix-like DNA-binding domain superfamily/Winged helix DNA-binding domain"/>
    <property type="match status" value="1"/>
</dbReference>
<protein>
    <submittedName>
        <fullName evidence="1">IclR family transcriptional regulator</fullName>
    </submittedName>
</protein>
<dbReference type="EMBL" id="JACOFT010000007">
    <property type="protein sequence ID" value="MBC3813077.1"/>
    <property type="molecule type" value="Genomic_DNA"/>
</dbReference>
<dbReference type="InterPro" id="IPR036390">
    <property type="entry name" value="WH_DNA-bd_sf"/>
</dbReference>
<evidence type="ECO:0000313" key="1">
    <source>
        <dbReference type="EMBL" id="MBC3813077.1"/>
    </source>
</evidence>
<dbReference type="Proteomes" id="UP000637632">
    <property type="component" value="Unassembled WGS sequence"/>
</dbReference>
<evidence type="ECO:0000313" key="2">
    <source>
        <dbReference type="Proteomes" id="UP000637632"/>
    </source>
</evidence>